<dbReference type="PANTHER" id="PTHR43875">
    <property type="entry name" value="MALTODEXTRIN IMPORT ATP-BINDING PROTEIN MSMX"/>
    <property type="match status" value="1"/>
</dbReference>
<dbReference type="SUPFAM" id="SSF52540">
    <property type="entry name" value="P-loop containing nucleoside triphosphate hydrolases"/>
    <property type="match status" value="1"/>
</dbReference>
<dbReference type="InterPro" id="IPR003593">
    <property type="entry name" value="AAA+_ATPase"/>
</dbReference>
<evidence type="ECO:0000256" key="2">
    <source>
        <dbReference type="ARBA" id="ARBA00022475"/>
    </source>
</evidence>
<keyword evidence="2" id="KW-1003">Cell membrane</keyword>
<accession>A0A380P403</accession>
<evidence type="ECO:0000256" key="5">
    <source>
        <dbReference type="ARBA" id="ARBA00022967"/>
    </source>
</evidence>
<dbReference type="AlphaFoldDB" id="A0A380P403"/>
<dbReference type="EMBL" id="UHIV01000004">
    <property type="protein sequence ID" value="SUP59617.1"/>
    <property type="molecule type" value="Genomic_DNA"/>
</dbReference>
<dbReference type="GO" id="GO:0016887">
    <property type="term" value="F:ATP hydrolysis activity"/>
    <property type="evidence" value="ECO:0007669"/>
    <property type="project" value="InterPro"/>
</dbReference>
<dbReference type="PANTHER" id="PTHR43875:SF15">
    <property type="entry name" value="TREHALOSE IMPORT ATP-BINDING PROTEIN SUGC"/>
    <property type="match status" value="1"/>
</dbReference>
<keyword evidence="5" id="KW-1278">Translocase</keyword>
<evidence type="ECO:0000313" key="8">
    <source>
        <dbReference type="EMBL" id="SUP59617.1"/>
    </source>
</evidence>
<evidence type="ECO:0000256" key="3">
    <source>
        <dbReference type="ARBA" id="ARBA00022741"/>
    </source>
</evidence>
<dbReference type="Proteomes" id="UP000254621">
    <property type="component" value="Unassembled WGS sequence"/>
</dbReference>
<dbReference type="PROSITE" id="PS00211">
    <property type="entry name" value="ABC_TRANSPORTER_1"/>
    <property type="match status" value="1"/>
</dbReference>
<reference evidence="8 9" key="1">
    <citation type="submission" date="2018-06" db="EMBL/GenBank/DDBJ databases">
        <authorList>
            <consortium name="Pathogen Informatics"/>
            <person name="Doyle S."/>
        </authorList>
    </citation>
    <scope>NUCLEOTIDE SEQUENCE [LARGE SCALE GENOMIC DNA]</scope>
    <source>
        <strain evidence="8 9">NCTC13645</strain>
    </source>
</reference>
<dbReference type="EC" id="3.6.3.20" evidence="8"/>
<dbReference type="InterPro" id="IPR003439">
    <property type="entry name" value="ABC_transporter-like_ATP-bd"/>
</dbReference>
<dbReference type="Gene3D" id="3.40.50.300">
    <property type="entry name" value="P-loop containing nucleotide triphosphate hydrolases"/>
    <property type="match status" value="1"/>
</dbReference>
<proteinExistence type="predicted"/>
<keyword evidence="1" id="KW-0813">Transport</keyword>
<name>A0A380P403_WEIVI</name>
<organism evidence="8 9">
    <name type="scientific">Weissella viridescens</name>
    <name type="common">Lactobacillus viridescens</name>
    <dbReference type="NCBI Taxonomy" id="1629"/>
    <lineage>
        <taxon>Bacteria</taxon>
        <taxon>Bacillati</taxon>
        <taxon>Bacillota</taxon>
        <taxon>Bacilli</taxon>
        <taxon>Lactobacillales</taxon>
        <taxon>Lactobacillaceae</taxon>
        <taxon>Weissella</taxon>
    </lineage>
</organism>
<feature type="domain" description="ABC transporter" evidence="7">
    <location>
        <begin position="3"/>
        <end position="234"/>
    </location>
</feature>
<keyword evidence="4 8" id="KW-0067">ATP-binding</keyword>
<dbReference type="FunFam" id="3.40.50.300:FF:000042">
    <property type="entry name" value="Maltose/maltodextrin ABC transporter, ATP-binding protein"/>
    <property type="match status" value="1"/>
</dbReference>
<dbReference type="SMART" id="SM00382">
    <property type="entry name" value="AAA"/>
    <property type="match status" value="1"/>
</dbReference>
<sequence length="279" mass="30986">MSIKLKHIKKTYDNGEEVLKDINTEIEDGQFYVLVGASGSGKSTILNAIAGFIPINDGTIEIDGRDVTNLPPKDRHLAMVFQNYALMPNLTVSENIIFGLKARHVDKEVQQERLNEVLQTVHLTEYKDKRPTNLSGGQRQRVSLARALVSDAKVILMDEPLSNLDAKLRAEMRREIRALQQHLGLTVVYVTHDQTEAMTMGDQVMLLNQGRIEQIGAPLDLYNAPANTYVADFFGSPAINLLDGQLMGNRLQFVNGVEITFNHELAGPVRIGVRPEVSG</sequence>
<dbReference type="GO" id="GO:0055052">
    <property type="term" value="C:ATP-binding cassette (ABC) transporter complex, substrate-binding subunit-containing"/>
    <property type="evidence" value="ECO:0007669"/>
    <property type="project" value="TreeGrafter"/>
</dbReference>
<evidence type="ECO:0000259" key="7">
    <source>
        <dbReference type="PROSITE" id="PS50893"/>
    </source>
</evidence>
<keyword evidence="3" id="KW-0547">Nucleotide-binding</keyword>
<evidence type="ECO:0000256" key="1">
    <source>
        <dbReference type="ARBA" id="ARBA00022448"/>
    </source>
</evidence>
<protein>
    <submittedName>
        <fullName evidence="8">sn-glycerol-3-phosphate import ATP-binding protein UgpC</fullName>
        <ecNumber evidence="8">3.6.3.20</ecNumber>
    </submittedName>
</protein>
<dbReference type="InterPro" id="IPR047641">
    <property type="entry name" value="ABC_transpr_MalK/UgpC-like"/>
</dbReference>
<dbReference type="InterPro" id="IPR017871">
    <property type="entry name" value="ABC_transporter-like_CS"/>
</dbReference>
<evidence type="ECO:0000256" key="4">
    <source>
        <dbReference type="ARBA" id="ARBA00022840"/>
    </source>
</evidence>
<dbReference type="InterPro" id="IPR027417">
    <property type="entry name" value="P-loop_NTPase"/>
</dbReference>
<keyword evidence="8" id="KW-0378">Hydrolase</keyword>
<evidence type="ECO:0000256" key="6">
    <source>
        <dbReference type="ARBA" id="ARBA00023136"/>
    </source>
</evidence>
<gene>
    <name evidence="8" type="primary">ugpC</name>
    <name evidence="8" type="ORF">NCTC13645_01877</name>
</gene>
<dbReference type="GO" id="GO:0005524">
    <property type="term" value="F:ATP binding"/>
    <property type="evidence" value="ECO:0007669"/>
    <property type="project" value="UniProtKB-KW"/>
</dbReference>
<dbReference type="Pfam" id="PF00005">
    <property type="entry name" value="ABC_tran"/>
    <property type="match status" value="1"/>
</dbReference>
<dbReference type="Gene3D" id="2.40.50.100">
    <property type="match status" value="1"/>
</dbReference>
<keyword evidence="6" id="KW-0472">Membrane</keyword>
<evidence type="ECO:0000313" key="9">
    <source>
        <dbReference type="Proteomes" id="UP000254621"/>
    </source>
</evidence>
<dbReference type="GO" id="GO:0140359">
    <property type="term" value="F:ABC-type transporter activity"/>
    <property type="evidence" value="ECO:0007669"/>
    <property type="project" value="UniProtKB-ARBA"/>
</dbReference>
<dbReference type="PROSITE" id="PS50893">
    <property type="entry name" value="ABC_TRANSPORTER_2"/>
    <property type="match status" value="1"/>
</dbReference>
<dbReference type="STRING" id="1629.IV50_GL000511"/>